<gene>
    <name evidence="2" type="ORF">ISF_02747</name>
</gene>
<evidence type="ECO:0000256" key="1">
    <source>
        <dbReference type="SAM" id="MobiDB-lite"/>
    </source>
</evidence>
<dbReference type="RefSeq" id="XP_018706081.1">
    <property type="nucleotide sequence ID" value="XM_018846353.1"/>
</dbReference>
<sequence length="140" mass="14851">MSIKQHFFETKIEVYQSWLEQDKELLLLIPKVSCAEWAPGRPTHGQGEARGVAAVRAAPVRRAAADALRRGAEAAAGLQGLALARGPAAAHGALPTRAGHRRHPARGAPGDSSGSEDEEQGKLAALRRAEAAYGTRRSTK</sequence>
<dbReference type="AlphaFoldDB" id="A0A168B196"/>
<organism evidence="2 3">
    <name type="scientific">Cordyceps fumosorosea (strain ARSEF 2679)</name>
    <name type="common">Isaria fumosorosea</name>
    <dbReference type="NCBI Taxonomy" id="1081104"/>
    <lineage>
        <taxon>Eukaryota</taxon>
        <taxon>Fungi</taxon>
        <taxon>Dikarya</taxon>
        <taxon>Ascomycota</taxon>
        <taxon>Pezizomycotina</taxon>
        <taxon>Sordariomycetes</taxon>
        <taxon>Hypocreomycetidae</taxon>
        <taxon>Hypocreales</taxon>
        <taxon>Cordycipitaceae</taxon>
        <taxon>Cordyceps</taxon>
    </lineage>
</organism>
<dbReference type="GeneID" id="30019039"/>
<comment type="caution">
    <text evidence="2">The sequence shown here is derived from an EMBL/GenBank/DDBJ whole genome shotgun (WGS) entry which is preliminary data.</text>
</comment>
<dbReference type="EMBL" id="AZHB01000005">
    <property type="protein sequence ID" value="OAA69477.1"/>
    <property type="molecule type" value="Genomic_DNA"/>
</dbReference>
<evidence type="ECO:0000313" key="2">
    <source>
        <dbReference type="EMBL" id="OAA69477.1"/>
    </source>
</evidence>
<evidence type="ECO:0000313" key="3">
    <source>
        <dbReference type="Proteomes" id="UP000076744"/>
    </source>
</evidence>
<keyword evidence="3" id="KW-1185">Reference proteome</keyword>
<accession>A0A168B196</accession>
<feature type="region of interest" description="Disordered" evidence="1">
    <location>
        <begin position="87"/>
        <end position="140"/>
    </location>
</feature>
<proteinExistence type="predicted"/>
<name>A0A168B196_CORFA</name>
<reference evidence="2 3" key="1">
    <citation type="journal article" date="2016" name="Genome Biol. Evol.">
        <title>Divergent and convergent evolution of fungal pathogenicity.</title>
        <authorList>
            <person name="Shang Y."/>
            <person name="Xiao G."/>
            <person name="Zheng P."/>
            <person name="Cen K."/>
            <person name="Zhan S."/>
            <person name="Wang C."/>
        </authorList>
    </citation>
    <scope>NUCLEOTIDE SEQUENCE [LARGE SCALE GENOMIC DNA]</scope>
    <source>
        <strain evidence="2 3">ARSEF 2679</strain>
    </source>
</reference>
<dbReference type="Proteomes" id="UP000076744">
    <property type="component" value="Unassembled WGS sequence"/>
</dbReference>
<protein>
    <submittedName>
        <fullName evidence="2">Uncharacterized protein</fullName>
    </submittedName>
</protein>